<keyword evidence="1" id="KW-0732">Signal</keyword>
<evidence type="ECO:0000313" key="2">
    <source>
        <dbReference type="EMBL" id="OQX15089.1"/>
    </source>
</evidence>
<gene>
    <name evidence="2" type="ORF">BWK73_07865</name>
</gene>
<organism evidence="2 3">
    <name type="scientific">Thiothrix lacustris</name>
    <dbReference type="NCBI Taxonomy" id="525917"/>
    <lineage>
        <taxon>Bacteria</taxon>
        <taxon>Pseudomonadati</taxon>
        <taxon>Pseudomonadota</taxon>
        <taxon>Gammaproteobacteria</taxon>
        <taxon>Thiotrichales</taxon>
        <taxon>Thiotrichaceae</taxon>
        <taxon>Thiothrix</taxon>
    </lineage>
</organism>
<reference evidence="2 3" key="1">
    <citation type="submission" date="2017-01" db="EMBL/GenBank/DDBJ databases">
        <title>Novel large sulfur bacteria in the metagenomes of groundwater-fed chemosynthetic microbial mats in the Lake Huron basin.</title>
        <authorList>
            <person name="Sharrar A.M."/>
            <person name="Flood B.E."/>
            <person name="Bailey J.V."/>
            <person name="Jones D.S."/>
            <person name="Biddanda B."/>
            <person name="Ruberg S.A."/>
            <person name="Marcus D.N."/>
            <person name="Dick G.J."/>
        </authorList>
    </citation>
    <scope>NUCLEOTIDE SEQUENCE [LARGE SCALE GENOMIC DNA]</scope>
    <source>
        <strain evidence="2">A8</strain>
    </source>
</reference>
<accession>A0A1Y1QVX6</accession>
<dbReference type="PROSITE" id="PS51257">
    <property type="entry name" value="PROKAR_LIPOPROTEIN"/>
    <property type="match status" value="1"/>
</dbReference>
<name>A0A1Y1QVX6_9GAMM</name>
<evidence type="ECO:0008006" key="4">
    <source>
        <dbReference type="Google" id="ProtNLM"/>
    </source>
</evidence>
<evidence type="ECO:0000313" key="3">
    <source>
        <dbReference type="Proteomes" id="UP000192491"/>
    </source>
</evidence>
<feature type="chain" id="PRO_5012756332" description="Lipoprotein" evidence="1">
    <location>
        <begin position="21"/>
        <end position="164"/>
    </location>
</feature>
<dbReference type="Proteomes" id="UP000192491">
    <property type="component" value="Unassembled WGS sequence"/>
</dbReference>
<feature type="signal peptide" evidence="1">
    <location>
        <begin position="1"/>
        <end position="20"/>
    </location>
</feature>
<dbReference type="AlphaFoldDB" id="A0A1Y1QVX6"/>
<protein>
    <recommendedName>
        <fullName evidence="4">Lipoprotein</fullName>
    </recommendedName>
</protein>
<dbReference type="EMBL" id="MTEJ01000019">
    <property type="protein sequence ID" value="OQX15089.1"/>
    <property type="molecule type" value="Genomic_DNA"/>
</dbReference>
<evidence type="ECO:0000256" key="1">
    <source>
        <dbReference type="SAM" id="SignalP"/>
    </source>
</evidence>
<comment type="caution">
    <text evidence="2">The sequence shown here is derived from an EMBL/GenBank/DDBJ whole genome shotgun (WGS) entry which is preliminary data.</text>
</comment>
<sequence length="164" mass="17381">MSVMRFGSLAVLTGSVLLSACVPNGVYVDPFNPWGVPTYPPATPMPVTYVDVYKYQGSRQCEGGGTPLAEMQRQLQASGAIISNSSCGTDGRMYSALCGTADGRINIFTISSNSMNTALAQGFTPLTNLPEAQRATCYNAPSSTGTSTTYPYTGSNNSSYYSYQ</sequence>
<proteinExistence type="predicted"/>